<feature type="domain" description="Nucleotidyl transferase" evidence="3">
    <location>
        <begin position="2"/>
        <end position="118"/>
    </location>
</feature>
<dbReference type="STRING" id="1005928.SAMN04487859_103153"/>
<protein>
    <submittedName>
        <fullName evidence="4">Choline kinase</fullName>
    </submittedName>
</protein>
<dbReference type="Pfam" id="PF00483">
    <property type="entry name" value="NTP_transferase"/>
    <property type="match status" value="1"/>
</dbReference>
<dbReference type="SUPFAM" id="SSF53448">
    <property type="entry name" value="Nucleotide-diphospho-sugar transferases"/>
    <property type="match status" value="1"/>
</dbReference>
<dbReference type="InterPro" id="IPR005835">
    <property type="entry name" value="NTP_transferase_dom"/>
</dbReference>
<dbReference type="OrthoDB" id="9814110at2"/>
<dbReference type="PANTHER" id="PTHR43584:SF8">
    <property type="entry name" value="N-ACETYLMURAMATE ALPHA-1-PHOSPHATE URIDYLYLTRANSFERASE"/>
    <property type="match status" value="1"/>
</dbReference>
<dbReference type="AlphaFoldDB" id="A0A1I4ZE10"/>
<evidence type="ECO:0000256" key="2">
    <source>
        <dbReference type="ARBA" id="ARBA00022695"/>
    </source>
</evidence>
<name>A0A1I4ZE10_9RHOB</name>
<keyword evidence="5" id="KW-1185">Reference proteome</keyword>
<gene>
    <name evidence="4" type="ORF">SAMN04487859_103153</name>
</gene>
<organism evidence="4 5">
    <name type="scientific">Roseovarius lutimaris</name>
    <dbReference type="NCBI Taxonomy" id="1005928"/>
    <lineage>
        <taxon>Bacteria</taxon>
        <taxon>Pseudomonadati</taxon>
        <taxon>Pseudomonadota</taxon>
        <taxon>Alphaproteobacteria</taxon>
        <taxon>Rhodobacterales</taxon>
        <taxon>Roseobacteraceae</taxon>
        <taxon>Roseovarius</taxon>
    </lineage>
</organism>
<reference evidence="5" key="1">
    <citation type="submission" date="2016-10" db="EMBL/GenBank/DDBJ databases">
        <authorList>
            <person name="Varghese N."/>
            <person name="Submissions S."/>
        </authorList>
    </citation>
    <scope>NUCLEOTIDE SEQUENCE [LARGE SCALE GENOMIC DNA]</scope>
    <source>
        <strain evidence="5">DSM 28463</strain>
    </source>
</reference>
<evidence type="ECO:0000256" key="1">
    <source>
        <dbReference type="ARBA" id="ARBA00022679"/>
    </source>
</evidence>
<dbReference type="EMBL" id="FOVP01000003">
    <property type="protein sequence ID" value="SFN48458.1"/>
    <property type="molecule type" value="Genomic_DNA"/>
</dbReference>
<dbReference type="GO" id="GO:0016301">
    <property type="term" value="F:kinase activity"/>
    <property type="evidence" value="ECO:0007669"/>
    <property type="project" value="UniProtKB-KW"/>
</dbReference>
<evidence type="ECO:0000313" key="4">
    <source>
        <dbReference type="EMBL" id="SFN48458.1"/>
    </source>
</evidence>
<evidence type="ECO:0000313" key="5">
    <source>
        <dbReference type="Proteomes" id="UP000198599"/>
    </source>
</evidence>
<proteinExistence type="predicted"/>
<dbReference type="CDD" id="cd02523">
    <property type="entry name" value="PC_cytidylyltransferase"/>
    <property type="match status" value="1"/>
</dbReference>
<dbReference type="GO" id="GO:0016779">
    <property type="term" value="F:nucleotidyltransferase activity"/>
    <property type="evidence" value="ECO:0007669"/>
    <property type="project" value="UniProtKB-KW"/>
</dbReference>
<accession>A0A1I4ZE10</accession>
<dbReference type="Gene3D" id="3.90.550.10">
    <property type="entry name" value="Spore Coat Polysaccharide Biosynthesis Protein SpsA, Chain A"/>
    <property type="match status" value="1"/>
</dbReference>
<dbReference type="InterPro" id="IPR029044">
    <property type="entry name" value="Nucleotide-diphossugar_trans"/>
</dbReference>
<evidence type="ECO:0000259" key="3">
    <source>
        <dbReference type="Pfam" id="PF00483"/>
    </source>
</evidence>
<keyword evidence="1" id="KW-0808">Transferase</keyword>
<keyword evidence="2" id="KW-0548">Nucleotidyltransferase</keyword>
<dbReference type="RefSeq" id="WP_092834429.1">
    <property type="nucleotide sequence ID" value="NZ_FOVP01000003.1"/>
</dbReference>
<dbReference type="InterPro" id="IPR050065">
    <property type="entry name" value="GlmU-like"/>
</dbReference>
<keyword evidence="4" id="KW-0418">Kinase</keyword>
<sequence>MKAIILSAGRGSRLLPLTETRPKCLLEIGDTTILGRQLDTLEAGGVSEVVVVTGFMAALVEEEVAKRSGPMKVTTFYNPFYQIADNLASCWMVRDFMDSDFLLINGDTLFEEGLLNAVISSPHVLPVQVTIDRKGSYDSDDMKVQLDGTRLAAIGKSLSAEKTDAESMGLLRFTGEGPAIYRAKLEQMMRTPEGVSNWFLKAIDAIANTTGQVGTFSIEGRRWNEVDTVEDYNGIDAHFRQS</sequence>
<dbReference type="PANTHER" id="PTHR43584">
    <property type="entry name" value="NUCLEOTIDYL TRANSFERASE"/>
    <property type="match status" value="1"/>
</dbReference>
<dbReference type="Proteomes" id="UP000198599">
    <property type="component" value="Unassembled WGS sequence"/>
</dbReference>